<dbReference type="SUPFAM" id="SSF50998">
    <property type="entry name" value="Quinoprotein alcohol dehydrogenase-like"/>
    <property type="match status" value="1"/>
</dbReference>
<organism evidence="1 2">
    <name type="scientific">Jatrophihabitans cynanchi</name>
    <dbReference type="NCBI Taxonomy" id="2944128"/>
    <lineage>
        <taxon>Bacteria</taxon>
        <taxon>Bacillati</taxon>
        <taxon>Actinomycetota</taxon>
        <taxon>Actinomycetes</taxon>
        <taxon>Jatrophihabitantales</taxon>
        <taxon>Jatrophihabitantaceae</taxon>
        <taxon>Jatrophihabitans</taxon>
    </lineage>
</organism>
<dbReference type="Proteomes" id="UP001164693">
    <property type="component" value="Chromosome"/>
</dbReference>
<sequence length="412" mass="43611">MSVIGTTALVYGDTGAHLYLYGLDARTGRMLWRRSASTSGTTPGVALQVSEVHGQVAFFGSMAPHTFRARLLLVDAATGRIRARSVPMTWLDTPAACSEADPVPCAAASVPSGPPRRYRLDPRSGRLRAVAQGSRGLGDGLVDPLSRNPESIEHWAHGKYVWGQDVVNLFDPGYTTDNGWDFEKYGDMYVGTLQRIPPGTVTRRAWTIHAGRDVLTAGFDIGDGRLWWQQHGTSIGCGSSLWLGADPPTPVWCRYTGTITYHAGTAGRAPTVTTSGFSVRVQGFDPEGGRVLWSRSFGAATTLAPGAGAGGVAVSDRAVLLRVPAGPVVLDVVTGAVRSPRAGESFWCRQRREFAETPRSTPAHVGEVIASCDLQGRPAADVPPVVPLAVSTQAPGGLRLVATAGAVIAYRG</sequence>
<reference evidence="1" key="1">
    <citation type="submission" date="2022-05" db="EMBL/GenBank/DDBJ databases">
        <title>Jatrophihabitans sp. SB3-54 whole genome sequence.</title>
        <authorList>
            <person name="Suh M.K."/>
            <person name="Eom M.K."/>
            <person name="Kim J.S."/>
            <person name="Kim H.S."/>
            <person name="Do H.E."/>
            <person name="Shin Y.K."/>
            <person name="Lee J.-S."/>
        </authorList>
    </citation>
    <scope>NUCLEOTIDE SEQUENCE</scope>
    <source>
        <strain evidence="1">SB3-54</strain>
    </source>
</reference>
<evidence type="ECO:0000313" key="2">
    <source>
        <dbReference type="Proteomes" id="UP001164693"/>
    </source>
</evidence>
<protein>
    <recommendedName>
        <fullName evidence="3">PQQ-binding-like beta-propeller repeat protein</fullName>
    </recommendedName>
</protein>
<dbReference type="EMBL" id="CP097463">
    <property type="protein sequence ID" value="WAX58547.1"/>
    <property type="molecule type" value="Genomic_DNA"/>
</dbReference>
<proteinExistence type="predicted"/>
<dbReference type="Gene3D" id="2.130.10.10">
    <property type="entry name" value="YVTN repeat-like/Quinoprotein amine dehydrogenase"/>
    <property type="match status" value="1"/>
</dbReference>
<dbReference type="InterPro" id="IPR011047">
    <property type="entry name" value="Quinoprotein_ADH-like_sf"/>
</dbReference>
<name>A0ABY7K4S9_9ACTN</name>
<dbReference type="RefSeq" id="WP_269445086.1">
    <property type="nucleotide sequence ID" value="NZ_CP097463.1"/>
</dbReference>
<evidence type="ECO:0000313" key="1">
    <source>
        <dbReference type="EMBL" id="WAX58547.1"/>
    </source>
</evidence>
<gene>
    <name evidence="1" type="ORF">M6B22_07225</name>
</gene>
<accession>A0ABY7K4S9</accession>
<evidence type="ECO:0008006" key="3">
    <source>
        <dbReference type="Google" id="ProtNLM"/>
    </source>
</evidence>
<keyword evidence="2" id="KW-1185">Reference proteome</keyword>
<dbReference type="InterPro" id="IPR015943">
    <property type="entry name" value="WD40/YVTN_repeat-like_dom_sf"/>
</dbReference>